<name>A0A166BVU5_9AGAM</name>
<dbReference type="OrthoDB" id="5016488at2759"/>
<protein>
    <submittedName>
        <fullName evidence="1">Uncharacterized protein</fullName>
    </submittedName>
</protein>
<reference evidence="1 2" key="1">
    <citation type="journal article" date="2016" name="Mol. Biol. Evol.">
        <title>Comparative Genomics of Early-Diverging Mushroom-Forming Fungi Provides Insights into the Origins of Lignocellulose Decay Capabilities.</title>
        <authorList>
            <person name="Nagy L.G."/>
            <person name="Riley R."/>
            <person name="Tritt A."/>
            <person name="Adam C."/>
            <person name="Daum C."/>
            <person name="Floudas D."/>
            <person name="Sun H."/>
            <person name="Yadav J.S."/>
            <person name="Pangilinan J."/>
            <person name="Larsson K.H."/>
            <person name="Matsuura K."/>
            <person name="Barry K."/>
            <person name="Labutti K."/>
            <person name="Kuo R."/>
            <person name="Ohm R.A."/>
            <person name="Bhattacharya S.S."/>
            <person name="Shirouzu T."/>
            <person name="Yoshinaga Y."/>
            <person name="Martin F.M."/>
            <person name="Grigoriev I.V."/>
            <person name="Hibbett D.S."/>
        </authorList>
    </citation>
    <scope>NUCLEOTIDE SEQUENCE [LARGE SCALE GENOMIC DNA]</scope>
    <source>
        <strain evidence="1 2">CBS 109695</strain>
    </source>
</reference>
<dbReference type="EMBL" id="KV417639">
    <property type="protein sequence ID" value="KZP13028.1"/>
    <property type="molecule type" value="Genomic_DNA"/>
</dbReference>
<accession>A0A166BVU5</accession>
<sequence length="78" mass="8200">MPMSRARAILTYPAASSAPPSRAAPPKRFHHTVLPCPARKLECVLYTAASMGSPSRFSQIEVNFNSGSAGSCGLGAHE</sequence>
<keyword evidence="2" id="KW-1185">Reference proteome</keyword>
<dbReference type="Proteomes" id="UP000076532">
    <property type="component" value="Unassembled WGS sequence"/>
</dbReference>
<evidence type="ECO:0000313" key="1">
    <source>
        <dbReference type="EMBL" id="KZP13028.1"/>
    </source>
</evidence>
<evidence type="ECO:0000313" key="2">
    <source>
        <dbReference type="Proteomes" id="UP000076532"/>
    </source>
</evidence>
<organism evidence="1 2">
    <name type="scientific">Athelia psychrophila</name>
    <dbReference type="NCBI Taxonomy" id="1759441"/>
    <lineage>
        <taxon>Eukaryota</taxon>
        <taxon>Fungi</taxon>
        <taxon>Dikarya</taxon>
        <taxon>Basidiomycota</taxon>
        <taxon>Agaricomycotina</taxon>
        <taxon>Agaricomycetes</taxon>
        <taxon>Agaricomycetidae</taxon>
        <taxon>Atheliales</taxon>
        <taxon>Atheliaceae</taxon>
        <taxon>Athelia</taxon>
    </lineage>
</organism>
<dbReference type="AlphaFoldDB" id="A0A166BVU5"/>
<gene>
    <name evidence="1" type="ORF">FIBSPDRAFT_147516</name>
</gene>
<proteinExistence type="predicted"/>